<keyword evidence="10" id="KW-1185">Reference proteome</keyword>
<dbReference type="InterPro" id="IPR009038">
    <property type="entry name" value="GOLD_dom"/>
</dbReference>
<dbReference type="SMART" id="SM01190">
    <property type="entry name" value="EMP24_GP25L"/>
    <property type="match status" value="1"/>
</dbReference>
<keyword evidence="3 7" id="KW-0812">Transmembrane</keyword>
<dbReference type="SMR" id="A0A836G3R6"/>
<dbReference type="Proteomes" id="UP000674143">
    <property type="component" value="Unassembled WGS sequence"/>
</dbReference>
<dbReference type="GO" id="GO:0016020">
    <property type="term" value="C:membrane"/>
    <property type="evidence" value="ECO:0007669"/>
    <property type="project" value="UniProtKB-SubCell"/>
</dbReference>
<comment type="similarity">
    <text evidence="2">Belongs to the EMP24/GP25L family.</text>
</comment>
<evidence type="ECO:0000256" key="6">
    <source>
        <dbReference type="ARBA" id="ARBA00023136"/>
    </source>
</evidence>
<comment type="caution">
    <text evidence="9">The sequence shown here is derived from an EMBL/GenBank/DDBJ whole genome shotgun (WGS) entry which is preliminary data.</text>
</comment>
<dbReference type="InterPro" id="IPR015720">
    <property type="entry name" value="Emp24-like"/>
</dbReference>
<evidence type="ECO:0000313" key="9">
    <source>
        <dbReference type="EMBL" id="KAG5464784.1"/>
    </source>
</evidence>
<organism evidence="9 10">
    <name type="scientific">Leishmania orientalis</name>
    <dbReference type="NCBI Taxonomy" id="2249476"/>
    <lineage>
        <taxon>Eukaryota</taxon>
        <taxon>Discoba</taxon>
        <taxon>Euglenozoa</taxon>
        <taxon>Kinetoplastea</taxon>
        <taxon>Metakinetoplastina</taxon>
        <taxon>Trypanosomatida</taxon>
        <taxon>Trypanosomatidae</taxon>
        <taxon>Leishmaniinae</taxon>
        <taxon>Leishmania</taxon>
    </lineage>
</organism>
<dbReference type="AlphaFoldDB" id="A0A836G3R6"/>
<dbReference type="PANTHER" id="PTHR22811">
    <property type="entry name" value="TRANSMEMBRANE EMP24 DOMAIN-CONTAINING PROTEIN"/>
    <property type="match status" value="1"/>
</dbReference>
<keyword evidence="5 7" id="KW-1133">Transmembrane helix</keyword>
<protein>
    <recommendedName>
        <fullName evidence="8">GOLD domain-containing protein</fullName>
    </recommendedName>
</protein>
<keyword evidence="6 7" id="KW-0472">Membrane</keyword>
<comment type="subcellular location">
    <subcellularLocation>
        <location evidence="1">Membrane</location>
        <topology evidence="1">Single-pass type I membrane protein</topology>
    </subcellularLocation>
</comment>
<evidence type="ECO:0000256" key="7">
    <source>
        <dbReference type="SAM" id="Phobius"/>
    </source>
</evidence>
<accession>A0A836G3R6</accession>
<evidence type="ECO:0000256" key="3">
    <source>
        <dbReference type="ARBA" id="ARBA00022692"/>
    </source>
</evidence>
<name>A0A836G3R6_9TRYP</name>
<proteinExistence type="inferred from homology"/>
<sequence length="268" mass="30241">MRSPSNGGARVHWGLRGFPRQVFYLVALAAALQSTTLAHALFYNFIDGTPLCFSEVIENVEGSQITGVYNWVANPMSPPSNVLLRLSVKDGAGNVYYDKEMMEGEHPFTVQLNPNVLSGEQLICFTASSKFVAPNERPVKVLIELDQELKKGFNADKEVVETIQKRRQIDGLDVYTYQDAGGELKDILQPRAYLETIERELNAMNWLLVQLTDSLGTSAQRESRMRTTTESTFTRVWVCSLLLIGIISGVLWMQFRFLKSTLRKKKLL</sequence>
<dbReference type="RefSeq" id="XP_067058415.1">
    <property type="nucleotide sequence ID" value="XM_067202314.1"/>
</dbReference>
<evidence type="ECO:0000256" key="2">
    <source>
        <dbReference type="ARBA" id="ARBA00007104"/>
    </source>
</evidence>
<reference evidence="10" key="1">
    <citation type="journal article" date="2021" name="Microbiol. Resour. Announc.">
        <title>LGAAP: Leishmaniinae Genome Assembly and Annotation Pipeline.</title>
        <authorList>
            <person name="Almutairi H."/>
            <person name="Urbaniak M.D."/>
            <person name="Bates M.D."/>
            <person name="Jariyapan N."/>
            <person name="Kwakye-Nuako G."/>
            <person name="Thomaz-Soccol V."/>
            <person name="Al-Salem W.S."/>
            <person name="Dillon R.J."/>
            <person name="Bates P.A."/>
            <person name="Gatherer D."/>
        </authorList>
    </citation>
    <scope>NUCLEOTIDE SEQUENCE [LARGE SCALE GENOMIC DNA]</scope>
</reference>
<dbReference type="GeneID" id="92356248"/>
<evidence type="ECO:0000256" key="1">
    <source>
        <dbReference type="ARBA" id="ARBA00004479"/>
    </source>
</evidence>
<feature type="transmembrane region" description="Helical" evidence="7">
    <location>
        <begin position="235"/>
        <end position="258"/>
    </location>
</feature>
<keyword evidence="4" id="KW-0732">Signal</keyword>
<evidence type="ECO:0000259" key="8">
    <source>
        <dbReference type="SMART" id="SM01190"/>
    </source>
</evidence>
<reference evidence="10" key="2">
    <citation type="journal article" date="2021" name="Sci. Data">
        <title>Chromosome-scale genome sequencing, assembly and annotation of six genomes from subfamily Leishmaniinae.</title>
        <authorList>
            <person name="Almutairi H."/>
            <person name="Urbaniak M.D."/>
            <person name="Bates M.D."/>
            <person name="Jariyapan N."/>
            <person name="Kwakye-Nuako G."/>
            <person name="Thomaz Soccol V."/>
            <person name="Al-Salem W.S."/>
            <person name="Dillon R.J."/>
            <person name="Bates P.A."/>
            <person name="Gatherer D."/>
        </authorList>
    </citation>
    <scope>NUCLEOTIDE SEQUENCE [LARGE SCALE GENOMIC DNA]</scope>
</reference>
<dbReference type="EMBL" id="JAFHLR010000036">
    <property type="protein sequence ID" value="KAG5464784.1"/>
    <property type="molecule type" value="Genomic_DNA"/>
</dbReference>
<dbReference type="KEGG" id="loi:92356248"/>
<feature type="domain" description="GOLD" evidence="8">
    <location>
        <begin position="40"/>
        <end position="263"/>
    </location>
</feature>
<evidence type="ECO:0000313" key="10">
    <source>
        <dbReference type="Proteomes" id="UP000674143"/>
    </source>
</evidence>
<gene>
    <name evidence="9" type="ORF">LSCM4_00225</name>
</gene>
<evidence type="ECO:0000256" key="4">
    <source>
        <dbReference type="ARBA" id="ARBA00022729"/>
    </source>
</evidence>
<evidence type="ECO:0000256" key="5">
    <source>
        <dbReference type="ARBA" id="ARBA00022989"/>
    </source>
</evidence>
<dbReference type="Pfam" id="PF01105">
    <property type="entry name" value="EMP24_GP25L"/>
    <property type="match status" value="1"/>
</dbReference>